<sequence>MKQTQLTDKDALEQIISALEIIATTSPHQMYGVKNHQSEMIYYSKSYADFLGIEASAILGKATYSILYDAADIESIILDEDNSVMAGRKPVRFLKINRINGNLKPYVCIKSPLINKSTGNVIGILLQGLEISALNLNHEIIRSYLNFNKKHNENRELLPFLTRRERQVVFFFMNQLTSQEIADIIFKIEGKKISKSTIDSLFNDQLYIKFNVASRVALYQKLEELGYDKLIPSDVLTSTSTPLKIIHTF</sequence>
<dbReference type="InterPro" id="IPR016032">
    <property type="entry name" value="Sig_transdc_resp-reg_C-effctor"/>
</dbReference>
<protein>
    <recommendedName>
        <fullName evidence="1">PAS fold-4 domain-containing protein</fullName>
    </recommendedName>
</protein>
<dbReference type="Gene3D" id="1.10.10.10">
    <property type="entry name" value="Winged helix-like DNA-binding domain superfamily/Winged helix DNA-binding domain"/>
    <property type="match status" value="1"/>
</dbReference>
<dbReference type="OrthoDB" id="9806477at2"/>
<dbReference type="EMBL" id="CP024847">
    <property type="protein sequence ID" value="AUR52270.1"/>
    <property type="molecule type" value="Genomic_DNA"/>
</dbReference>
<evidence type="ECO:0000313" key="3">
    <source>
        <dbReference type="Proteomes" id="UP000236655"/>
    </source>
</evidence>
<dbReference type="Gene3D" id="3.30.450.20">
    <property type="entry name" value="PAS domain"/>
    <property type="match status" value="1"/>
</dbReference>
<dbReference type="Pfam" id="PF08448">
    <property type="entry name" value="PAS_4"/>
    <property type="match status" value="1"/>
</dbReference>
<proteinExistence type="predicted"/>
<dbReference type="InterPro" id="IPR036388">
    <property type="entry name" value="WH-like_DNA-bd_sf"/>
</dbReference>
<name>A0A2I7N755_9NEIS</name>
<dbReference type="AlphaFoldDB" id="A0A2I7N755"/>
<gene>
    <name evidence="2" type="ORF">CUN60_08170</name>
</gene>
<dbReference type="Proteomes" id="UP000236655">
    <property type="component" value="Chromosome"/>
</dbReference>
<dbReference type="InterPro" id="IPR013656">
    <property type="entry name" value="PAS_4"/>
</dbReference>
<dbReference type="SUPFAM" id="SSF55785">
    <property type="entry name" value="PYP-like sensor domain (PAS domain)"/>
    <property type="match status" value="1"/>
</dbReference>
<dbReference type="InterPro" id="IPR035965">
    <property type="entry name" value="PAS-like_dom_sf"/>
</dbReference>
<dbReference type="SUPFAM" id="SSF46894">
    <property type="entry name" value="C-terminal effector domain of the bipartite response regulators"/>
    <property type="match status" value="1"/>
</dbReference>
<evidence type="ECO:0000259" key="1">
    <source>
        <dbReference type="Pfam" id="PF08448"/>
    </source>
</evidence>
<keyword evidence="3" id="KW-1185">Reference proteome</keyword>
<evidence type="ECO:0000313" key="2">
    <source>
        <dbReference type="EMBL" id="AUR52270.1"/>
    </source>
</evidence>
<organism evidence="2 3">
    <name type="scientific">Aquella oligotrophica</name>
    <dbReference type="NCBI Taxonomy" id="2067065"/>
    <lineage>
        <taxon>Bacteria</taxon>
        <taxon>Pseudomonadati</taxon>
        <taxon>Pseudomonadota</taxon>
        <taxon>Betaproteobacteria</taxon>
        <taxon>Neisseriales</taxon>
        <taxon>Neisseriaceae</taxon>
        <taxon>Aquella</taxon>
    </lineage>
</organism>
<dbReference type="GO" id="GO:0003677">
    <property type="term" value="F:DNA binding"/>
    <property type="evidence" value="ECO:0007669"/>
    <property type="project" value="InterPro"/>
</dbReference>
<feature type="domain" description="PAS fold-4" evidence="1">
    <location>
        <begin position="30"/>
        <end position="133"/>
    </location>
</feature>
<reference evidence="3" key="1">
    <citation type="submission" date="2017-11" db="EMBL/GenBank/DDBJ databases">
        <authorList>
            <person name="Chan K.G."/>
            <person name="Lee L.S."/>
        </authorList>
    </citation>
    <scope>NUCLEOTIDE SEQUENCE [LARGE SCALE GENOMIC DNA]</scope>
    <source>
        <strain evidence="3">DSM 100970</strain>
    </source>
</reference>
<dbReference type="KEGG" id="nba:CUN60_08170"/>
<accession>A0A2I7N755</accession>
<dbReference type="RefSeq" id="WP_102951566.1">
    <property type="nucleotide sequence ID" value="NZ_CP024847.1"/>
</dbReference>
<dbReference type="GO" id="GO:0006355">
    <property type="term" value="P:regulation of DNA-templated transcription"/>
    <property type="evidence" value="ECO:0007669"/>
    <property type="project" value="InterPro"/>
</dbReference>